<feature type="signal peptide" evidence="1">
    <location>
        <begin position="1"/>
        <end position="24"/>
    </location>
</feature>
<proteinExistence type="predicted"/>
<evidence type="ECO:0000313" key="3">
    <source>
        <dbReference type="EMBL" id="AYV45105.1"/>
    </source>
</evidence>
<dbReference type="OrthoDB" id="7992765at2"/>
<dbReference type="KEGG" id="cfh:C1707_01965"/>
<dbReference type="Proteomes" id="UP000234483">
    <property type="component" value="Unassembled WGS sequence"/>
</dbReference>
<evidence type="ECO:0000256" key="1">
    <source>
        <dbReference type="SAM" id="SignalP"/>
    </source>
</evidence>
<evidence type="ECO:0000259" key="2">
    <source>
        <dbReference type="Pfam" id="PF18602"/>
    </source>
</evidence>
<protein>
    <recommendedName>
        <fullName evidence="2">Rap1a immunity protein domain-containing protein</fullName>
    </recommendedName>
</protein>
<evidence type="ECO:0000313" key="5">
    <source>
        <dbReference type="Proteomes" id="UP000234483"/>
    </source>
</evidence>
<evidence type="ECO:0000313" key="6">
    <source>
        <dbReference type="Proteomes" id="UP000281192"/>
    </source>
</evidence>
<dbReference type="EMBL" id="CP026100">
    <property type="protein sequence ID" value="AYV45105.1"/>
    <property type="molecule type" value="Genomic_DNA"/>
</dbReference>
<keyword evidence="6" id="KW-1185">Reference proteome</keyword>
<name>A0A2N5CZK8_9CAUL</name>
<dbReference type="Pfam" id="PF18602">
    <property type="entry name" value="Rap1a"/>
    <property type="match status" value="1"/>
</dbReference>
<feature type="chain" id="PRO_5044578129" description="Rap1a immunity protein domain-containing protein" evidence="1">
    <location>
        <begin position="25"/>
        <end position="134"/>
    </location>
</feature>
<reference evidence="3 6" key="2">
    <citation type="submission" date="2018-01" db="EMBL/GenBank/DDBJ databases">
        <title>Complete genome sequence of Caulobacter flavus RHGG3.</title>
        <authorList>
            <person name="Yang E."/>
        </authorList>
    </citation>
    <scope>NUCLEOTIDE SEQUENCE [LARGE SCALE GENOMIC DNA]</scope>
    <source>
        <strain evidence="3 6">RHGG3</strain>
    </source>
</reference>
<dbReference type="Proteomes" id="UP000281192">
    <property type="component" value="Chromosome"/>
</dbReference>
<accession>A0A2N5CZK8</accession>
<dbReference type="InterPro" id="IPR041238">
    <property type="entry name" value="Rap1a"/>
</dbReference>
<sequence>MRTWAGMAATAVLAAALSSGVTWAVAGKDREPTALQGVGPNGPPLTMTVAGLQAVCEVNGSDPRSWCAGYLMAAADTLQAFGAGGHKAGTCAVSYRVEDLAPLYTGWARRSPQAADLPMLAGVSLAFREAWPCP</sequence>
<dbReference type="AlphaFoldDB" id="A0A2N5CZK8"/>
<feature type="domain" description="Rap1a immunity protein" evidence="2">
    <location>
        <begin position="49"/>
        <end position="133"/>
    </location>
</feature>
<dbReference type="EMBL" id="PJRQ01000008">
    <property type="protein sequence ID" value="PLR19215.1"/>
    <property type="molecule type" value="Genomic_DNA"/>
</dbReference>
<reference evidence="4 5" key="1">
    <citation type="submission" date="2017-12" db="EMBL/GenBank/DDBJ databases">
        <title>The genome sequence of Caulobacter flavus CGMCC1 15093.</title>
        <authorList>
            <person name="Gao J."/>
            <person name="Mao X."/>
            <person name="Sun J."/>
        </authorList>
    </citation>
    <scope>NUCLEOTIDE SEQUENCE [LARGE SCALE GENOMIC DNA]</scope>
    <source>
        <strain evidence="4 5">CGMCC1 15093</strain>
    </source>
</reference>
<evidence type="ECO:0000313" key="4">
    <source>
        <dbReference type="EMBL" id="PLR19215.1"/>
    </source>
</evidence>
<keyword evidence="1" id="KW-0732">Signal</keyword>
<gene>
    <name evidence="3" type="ORF">C1707_01965</name>
    <name evidence="4" type="ORF">CFHF_04205</name>
</gene>
<organism evidence="4 5">
    <name type="scientific">Caulobacter flavus</name>
    <dbReference type="NCBI Taxonomy" id="1679497"/>
    <lineage>
        <taxon>Bacteria</taxon>
        <taxon>Pseudomonadati</taxon>
        <taxon>Pseudomonadota</taxon>
        <taxon>Alphaproteobacteria</taxon>
        <taxon>Caulobacterales</taxon>
        <taxon>Caulobacteraceae</taxon>
        <taxon>Caulobacter</taxon>
    </lineage>
</organism>